<evidence type="ECO:0000256" key="3">
    <source>
        <dbReference type="ARBA" id="ARBA00022448"/>
    </source>
</evidence>
<evidence type="ECO:0000313" key="15">
    <source>
        <dbReference type="Proteomes" id="UP001216390"/>
    </source>
</evidence>
<keyword evidence="5 12" id="KW-0349">Heme</keyword>
<feature type="transmembrane region" description="Helical" evidence="12">
    <location>
        <begin position="371"/>
        <end position="393"/>
    </location>
</feature>
<evidence type="ECO:0000256" key="4">
    <source>
        <dbReference type="ARBA" id="ARBA00022475"/>
    </source>
</evidence>
<gene>
    <name evidence="14" type="ORF">PO878_05295</name>
</gene>
<name>A0AAF0BWK1_9ACTN</name>
<dbReference type="InterPro" id="IPR002585">
    <property type="entry name" value="Cyt-d_ubiquinol_oxidase_su_1"/>
</dbReference>
<keyword evidence="9 12" id="KW-1133">Transmembrane helix</keyword>
<evidence type="ECO:0000313" key="14">
    <source>
        <dbReference type="EMBL" id="WCO68138.1"/>
    </source>
</evidence>
<dbReference type="EMBL" id="CP116942">
    <property type="protein sequence ID" value="WCO68138.1"/>
    <property type="molecule type" value="Genomic_DNA"/>
</dbReference>
<accession>A0AAF0BWK1</accession>
<dbReference type="GO" id="GO:0009055">
    <property type="term" value="F:electron transfer activity"/>
    <property type="evidence" value="ECO:0007669"/>
    <property type="project" value="UniProtKB-UniRule"/>
</dbReference>
<dbReference type="PANTHER" id="PTHR30365">
    <property type="entry name" value="CYTOCHROME D UBIQUINOL OXIDASE"/>
    <property type="match status" value="1"/>
</dbReference>
<feature type="transmembrane region" description="Helical" evidence="12">
    <location>
        <begin position="419"/>
        <end position="441"/>
    </location>
</feature>
<keyword evidence="4 12" id="KW-1003">Cell membrane</keyword>
<feature type="transmembrane region" description="Helical" evidence="12">
    <location>
        <begin position="229"/>
        <end position="248"/>
    </location>
</feature>
<feature type="compositionally biased region" description="Low complexity" evidence="13">
    <location>
        <begin position="462"/>
        <end position="490"/>
    </location>
</feature>
<evidence type="ECO:0000256" key="7">
    <source>
        <dbReference type="ARBA" id="ARBA00022723"/>
    </source>
</evidence>
<dbReference type="GO" id="GO:0070069">
    <property type="term" value="C:cytochrome complex"/>
    <property type="evidence" value="ECO:0007669"/>
    <property type="project" value="UniProtKB-UniRule"/>
</dbReference>
<feature type="transmembrane region" description="Helical" evidence="12">
    <location>
        <begin position="105"/>
        <end position="127"/>
    </location>
</feature>
<evidence type="ECO:0000256" key="9">
    <source>
        <dbReference type="ARBA" id="ARBA00022989"/>
    </source>
</evidence>
<comment type="similarity">
    <text evidence="2 12">Belongs to the cytochrome ubiquinol oxidase subunit 1 family.</text>
</comment>
<dbReference type="AlphaFoldDB" id="A0AAF0BWK1"/>
<keyword evidence="10 12" id="KW-0408">Iron</keyword>
<dbReference type="GO" id="GO:0019646">
    <property type="term" value="P:aerobic electron transport chain"/>
    <property type="evidence" value="ECO:0007669"/>
    <property type="project" value="InterPro"/>
</dbReference>
<dbReference type="GO" id="GO:0046872">
    <property type="term" value="F:metal ion binding"/>
    <property type="evidence" value="ECO:0007669"/>
    <property type="project" value="UniProtKB-UniRule"/>
</dbReference>
<dbReference type="Proteomes" id="UP001216390">
    <property type="component" value="Chromosome"/>
</dbReference>
<evidence type="ECO:0000256" key="6">
    <source>
        <dbReference type="ARBA" id="ARBA00022692"/>
    </source>
</evidence>
<keyword evidence="15" id="KW-1185">Reference proteome</keyword>
<dbReference type="PIRSF" id="PIRSF006446">
    <property type="entry name" value="Cyt_quinol_oxidase_1"/>
    <property type="match status" value="1"/>
</dbReference>
<sequence>MSGTLATVAPVLAAVDPLPWARAQMAFTLAAHIILVPLGVSWALMILIANYKAIRHDDRDALLLAQRWSKYMAVTFAVGAVTGTVLSFEFGLLWPRFMGRWGEVFGIPFAFEGLFFFLEAVFVSIYIYGWRRLPPWAHFWTGVPIVVTGIMGSVAVISANAWMNSPSGFTLDAAGEVVEVDPWSVIFNDAMPLMAAHMVVAAYVVGGFLVASVYAVGMLRGRRDRYHRLGFLIPFTVAAIATPIQMGVGDSLARWVANNQPTKFAAIEMVPETSDDVPETLFGRLEDDGSISGGIPIPGVASILVDPSTGTGTVIQGLEAVPEDERPTTRQVNIVHWSWDVMVGLGTALFLLSLWFGLTWWRRRDMPQSRLFLRLASSAGVLSIIAMEAGWIVSEVGRQPWIVYNFMRVDEAATTSSGVWVTFIGVTVLYVGLGVTTVLVLRGMSRRFRAQAEAGDEDASTADDVPYGPGAGAAPAGVGADPGAADGPPGDVDDDRGAGP</sequence>
<evidence type="ECO:0000256" key="11">
    <source>
        <dbReference type="ARBA" id="ARBA00023136"/>
    </source>
</evidence>
<feature type="transmembrane region" description="Helical" evidence="12">
    <location>
        <begin position="71"/>
        <end position="93"/>
    </location>
</feature>
<feature type="transmembrane region" description="Helical" evidence="12">
    <location>
        <begin position="337"/>
        <end position="359"/>
    </location>
</feature>
<feature type="transmembrane region" description="Helical" evidence="12">
    <location>
        <begin position="29"/>
        <end position="51"/>
    </location>
</feature>
<dbReference type="GO" id="GO:0016682">
    <property type="term" value="F:oxidoreductase activity, acting on diphenols and related substances as donors, oxygen as acceptor"/>
    <property type="evidence" value="ECO:0007669"/>
    <property type="project" value="TreeGrafter"/>
</dbReference>
<evidence type="ECO:0000256" key="8">
    <source>
        <dbReference type="ARBA" id="ARBA00022982"/>
    </source>
</evidence>
<feature type="transmembrane region" description="Helical" evidence="12">
    <location>
        <begin position="139"/>
        <end position="162"/>
    </location>
</feature>
<comment type="subcellular location">
    <subcellularLocation>
        <location evidence="1">Cell membrane</location>
        <topology evidence="1">Multi-pass membrane protein</topology>
    </subcellularLocation>
</comment>
<feature type="transmembrane region" description="Helical" evidence="12">
    <location>
        <begin position="194"/>
        <end position="217"/>
    </location>
</feature>
<keyword evidence="7 12" id="KW-0479">Metal-binding</keyword>
<keyword evidence="11 12" id="KW-0472">Membrane</keyword>
<dbReference type="RefSeq" id="WP_272737655.1">
    <property type="nucleotide sequence ID" value="NZ_CP116942.1"/>
</dbReference>
<evidence type="ECO:0000256" key="13">
    <source>
        <dbReference type="SAM" id="MobiDB-lite"/>
    </source>
</evidence>
<evidence type="ECO:0000256" key="1">
    <source>
        <dbReference type="ARBA" id="ARBA00004651"/>
    </source>
</evidence>
<keyword evidence="6 12" id="KW-0812">Transmembrane</keyword>
<keyword evidence="3 12" id="KW-0813">Transport</keyword>
<reference evidence="14" key="1">
    <citation type="submission" date="2023-01" db="EMBL/GenBank/DDBJ databases">
        <title>The diversity of Class Acidimicrobiia in South China Sea sediment environments and the proposal of Iamia marina sp. nov., a novel species of the genus Iamia.</title>
        <authorList>
            <person name="He Y."/>
            <person name="Tian X."/>
        </authorList>
    </citation>
    <scope>NUCLEOTIDE SEQUENCE</scope>
    <source>
        <strain evidence="14">DSM 19957</strain>
    </source>
</reference>
<dbReference type="PANTHER" id="PTHR30365:SF14">
    <property type="entry name" value="CYTOCHROME BD MENAQUINOL OXIDASE SUBUNIT I-RELATED"/>
    <property type="match status" value="1"/>
</dbReference>
<protein>
    <submittedName>
        <fullName evidence="14">Cytochrome ubiquinol oxidase subunit I</fullName>
    </submittedName>
</protein>
<dbReference type="Pfam" id="PF01654">
    <property type="entry name" value="Cyt_bd_oxida_I"/>
    <property type="match status" value="1"/>
</dbReference>
<dbReference type="GO" id="GO:0005886">
    <property type="term" value="C:plasma membrane"/>
    <property type="evidence" value="ECO:0007669"/>
    <property type="project" value="UniProtKB-SubCell"/>
</dbReference>
<dbReference type="KEGG" id="ima:PO878_05295"/>
<feature type="region of interest" description="Disordered" evidence="13">
    <location>
        <begin position="452"/>
        <end position="500"/>
    </location>
</feature>
<evidence type="ECO:0000256" key="10">
    <source>
        <dbReference type="ARBA" id="ARBA00023004"/>
    </source>
</evidence>
<keyword evidence="8 12" id="KW-0249">Electron transport</keyword>
<proteinExistence type="inferred from homology"/>
<dbReference type="GO" id="GO:0020037">
    <property type="term" value="F:heme binding"/>
    <property type="evidence" value="ECO:0007669"/>
    <property type="project" value="TreeGrafter"/>
</dbReference>
<evidence type="ECO:0000256" key="2">
    <source>
        <dbReference type="ARBA" id="ARBA00009819"/>
    </source>
</evidence>
<organism evidence="14 15">
    <name type="scientific">Iamia majanohamensis</name>
    <dbReference type="NCBI Taxonomy" id="467976"/>
    <lineage>
        <taxon>Bacteria</taxon>
        <taxon>Bacillati</taxon>
        <taxon>Actinomycetota</taxon>
        <taxon>Acidimicrobiia</taxon>
        <taxon>Acidimicrobiales</taxon>
        <taxon>Iamiaceae</taxon>
        <taxon>Iamia</taxon>
    </lineage>
</organism>
<evidence type="ECO:0000256" key="5">
    <source>
        <dbReference type="ARBA" id="ARBA00022617"/>
    </source>
</evidence>
<evidence type="ECO:0000256" key="12">
    <source>
        <dbReference type="PIRNR" id="PIRNR006446"/>
    </source>
</evidence>